<sequence>MDILHDRRVDCYSVLTTMSVREYLSIVEKAYENGGGLKGQREPLKTSTAIRIRKRMVQDLKEGTVLPPIVIGVIVSEDVFGSIENISDKDFKEIISSQNSENISIIDGMQRTTALSDAISDQPDVEEKKLRIEYWIAPNTNSLIYRMLVLNTGQVPWNIRRQIEVVFRSMIEEIKVKAPSIELLDLKKKGRRSKAGQFQADDIIELFLVFGTRKEKVDIKEKLADEFTRLDVAEATSDPEFTQIFYEALDYLGKFDAAFAKYSPKEPTKERFKSGKDLFASQPVRVGFITAIALEVFGRPGKSYTHQESRQKWDKIKTNANNLLSHLESINNDEIESFLDYTTLNEVIVKDKISKHGNIEREFFLKAFKAMVEEKFVLKSMTPCWRAY</sequence>
<accession>A0A401FWS6</accession>
<dbReference type="OrthoDB" id="5077820at2"/>
<comment type="caution">
    <text evidence="1">The sequence shown here is derived from an EMBL/GenBank/DDBJ whole genome shotgun (WGS) entry which is preliminary data.</text>
</comment>
<dbReference type="RefSeq" id="WP_124328723.1">
    <property type="nucleotide sequence ID" value="NZ_BEXT01000001.1"/>
</dbReference>
<gene>
    <name evidence="1" type="ORF">DENIS_2388</name>
</gene>
<keyword evidence="2" id="KW-1185">Reference proteome</keyword>
<dbReference type="EMBL" id="BEXT01000001">
    <property type="protein sequence ID" value="GBC61428.1"/>
    <property type="molecule type" value="Genomic_DNA"/>
</dbReference>
<dbReference type="AlphaFoldDB" id="A0A401FWS6"/>
<protein>
    <recommendedName>
        <fullName evidence="3">DUF262 domain-containing protein</fullName>
    </recommendedName>
</protein>
<evidence type="ECO:0000313" key="2">
    <source>
        <dbReference type="Proteomes" id="UP000288096"/>
    </source>
</evidence>
<name>A0A401FWS6_9BACT</name>
<reference evidence="2" key="1">
    <citation type="submission" date="2017-11" db="EMBL/GenBank/DDBJ databases">
        <authorList>
            <person name="Watanabe M."/>
            <person name="Kojima H."/>
        </authorList>
    </citation>
    <scope>NUCLEOTIDE SEQUENCE [LARGE SCALE GENOMIC DNA]</scope>
    <source>
        <strain evidence="2">Tokyo 01</strain>
    </source>
</reference>
<evidence type="ECO:0008006" key="3">
    <source>
        <dbReference type="Google" id="ProtNLM"/>
    </source>
</evidence>
<reference evidence="2" key="2">
    <citation type="submission" date="2019-01" db="EMBL/GenBank/DDBJ databases">
        <title>Genome sequence of Desulfonema ishimotonii strain Tokyo 01.</title>
        <authorList>
            <person name="Fukui M."/>
        </authorList>
    </citation>
    <scope>NUCLEOTIDE SEQUENCE [LARGE SCALE GENOMIC DNA]</scope>
    <source>
        <strain evidence="2">Tokyo 01</strain>
    </source>
</reference>
<dbReference type="Proteomes" id="UP000288096">
    <property type="component" value="Unassembled WGS sequence"/>
</dbReference>
<organism evidence="1 2">
    <name type="scientific">Desulfonema ishimotonii</name>
    <dbReference type="NCBI Taxonomy" id="45657"/>
    <lineage>
        <taxon>Bacteria</taxon>
        <taxon>Pseudomonadati</taxon>
        <taxon>Thermodesulfobacteriota</taxon>
        <taxon>Desulfobacteria</taxon>
        <taxon>Desulfobacterales</taxon>
        <taxon>Desulfococcaceae</taxon>
        <taxon>Desulfonema</taxon>
    </lineage>
</organism>
<proteinExistence type="predicted"/>
<evidence type="ECO:0000313" key="1">
    <source>
        <dbReference type="EMBL" id="GBC61428.1"/>
    </source>
</evidence>